<evidence type="ECO:0000256" key="2">
    <source>
        <dbReference type="ARBA" id="ARBA00022679"/>
    </source>
</evidence>
<proteinExistence type="predicted"/>
<dbReference type="GO" id="GO:0006749">
    <property type="term" value="P:glutathione metabolic process"/>
    <property type="evidence" value="ECO:0007669"/>
    <property type="project" value="InterPro"/>
</dbReference>
<dbReference type="InterPro" id="IPR036249">
    <property type="entry name" value="Thioredoxin-like_sf"/>
</dbReference>
<dbReference type="FunFam" id="3.40.30.10:FF:000014">
    <property type="entry name" value="Tau class glutathione S-transferase"/>
    <property type="match status" value="3"/>
</dbReference>
<dbReference type="PROSITE" id="PS50404">
    <property type="entry name" value="GST_NTER"/>
    <property type="match status" value="3"/>
</dbReference>
<dbReference type="Pfam" id="PF02798">
    <property type="entry name" value="GST_N"/>
    <property type="match status" value="3"/>
</dbReference>
<dbReference type="Gene3D" id="1.20.1050.10">
    <property type="match status" value="3"/>
</dbReference>
<dbReference type="InterPro" id="IPR010987">
    <property type="entry name" value="Glutathione-S-Trfase_C-like"/>
</dbReference>
<dbReference type="GO" id="GO:0005737">
    <property type="term" value="C:cytoplasm"/>
    <property type="evidence" value="ECO:0007669"/>
    <property type="project" value="TreeGrafter"/>
</dbReference>
<sequence>MAEVKLLGSWGSPFSRRVEAALKLKNVEYEFVDEDLQSKSALLLKSNPVHQKIPVLLHNDRPIAESQVILEYIDETWKEGFPILPKDPYERAQARFWARFIDEKCLPATWKALWGSEEPEKAVEEACELLKILENELKDKKFFAGETVGLVDIVANFIAFWLRAIQELVGVELLSKEKLPKLYNWSDEFCSVFQENLPPKDRLVAHFRVSAYSMAEEVKLLGVWGSPYSRRVEIALKLKNVEYEFVEEDLQSKSALLLKSNPVHQKIPVLLHNGKPLAESQVILEYIDETWKEGFPILPKDPYERAQARFWARFIDEKCLPATYKVLWGCEEHEKAVEEACELLKILENELKDKKFFAGETVGLVDIVANFIGYWLRAIQEVVGVELLTKEKLPKLYNWSDEFCSVFQESLPPKDKLVAHIREVKLLGVWGSPFSRRVEIALKLKGVKYEYFEEDLQSKSALLLKSNPVHQKIPVLLHNDRPIAESQVILEYIDQTWKEGFPILPKDPYERAQARFWARFIDEKCLPAAWKALWGSEEPEKAVEEACELLKILENELKDKKFFGGETVGLVDIVANFIAYWLGAIQEVVGVELLTKEKLPDLYDWSDEFCSAFHESLPPRDKLVTFFRRRFQSTTTATSN</sequence>
<dbReference type="InterPro" id="IPR045073">
    <property type="entry name" value="Omega/Tau-like"/>
</dbReference>
<evidence type="ECO:0000259" key="4">
    <source>
        <dbReference type="PROSITE" id="PS50404"/>
    </source>
</evidence>
<comment type="caution">
    <text evidence="6">The sequence shown here is derived from an EMBL/GenBank/DDBJ whole genome shotgun (WGS) entry which is preliminary data.</text>
</comment>
<keyword evidence="2" id="KW-0808">Transferase</keyword>
<name>A0A498K427_MALDO</name>
<organism evidence="6 7">
    <name type="scientific">Malus domestica</name>
    <name type="common">Apple</name>
    <name type="synonym">Pyrus malus</name>
    <dbReference type="NCBI Taxonomy" id="3750"/>
    <lineage>
        <taxon>Eukaryota</taxon>
        <taxon>Viridiplantae</taxon>
        <taxon>Streptophyta</taxon>
        <taxon>Embryophyta</taxon>
        <taxon>Tracheophyta</taxon>
        <taxon>Spermatophyta</taxon>
        <taxon>Magnoliopsida</taxon>
        <taxon>eudicotyledons</taxon>
        <taxon>Gunneridae</taxon>
        <taxon>Pentapetalae</taxon>
        <taxon>rosids</taxon>
        <taxon>fabids</taxon>
        <taxon>Rosales</taxon>
        <taxon>Rosaceae</taxon>
        <taxon>Amygdaloideae</taxon>
        <taxon>Maleae</taxon>
        <taxon>Malus</taxon>
    </lineage>
</organism>
<dbReference type="InterPro" id="IPR004045">
    <property type="entry name" value="Glutathione_S-Trfase_N"/>
</dbReference>
<dbReference type="SFLD" id="SFLDS00019">
    <property type="entry name" value="Glutathione_Transferase_(cytos"/>
    <property type="match status" value="3"/>
</dbReference>
<dbReference type="STRING" id="3750.A0A498K427"/>
<evidence type="ECO:0000313" key="7">
    <source>
        <dbReference type="Proteomes" id="UP000290289"/>
    </source>
</evidence>
<feature type="domain" description="GST C-terminal" evidence="5">
    <location>
        <begin position="507"/>
        <end position="631"/>
    </location>
</feature>
<accession>A0A498K427</accession>
<protein>
    <recommendedName>
        <fullName evidence="1">glutathione transferase</fullName>
        <ecNumber evidence="1">2.5.1.18</ecNumber>
    </recommendedName>
</protein>
<dbReference type="InterPro" id="IPR004046">
    <property type="entry name" value="GST_C"/>
</dbReference>
<evidence type="ECO:0000259" key="5">
    <source>
        <dbReference type="PROSITE" id="PS50405"/>
    </source>
</evidence>
<keyword evidence="7" id="KW-1185">Reference proteome</keyword>
<dbReference type="Pfam" id="PF00043">
    <property type="entry name" value="GST_C"/>
    <property type="match status" value="3"/>
</dbReference>
<dbReference type="SUPFAM" id="SSF52833">
    <property type="entry name" value="Thioredoxin-like"/>
    <property type="match status" value="3"/>
</dbReference>
<dbReference type="AlphaFoldDB" id="A0A498K427"/>
<dbReference type="Proteomes" id="UP000290289">
    <property type="component" value="Chromosome 4"/>
</dbReference>
<evidence type="ECO:0000256" key="1">
    <source>
        <dbReference type="ARBA" id="ARBA00012452"/>
    </source>
</evidence>
<dbReference type="EC" id="2.5.1.18" evidence="1"/>
<evidence type="ECO:0000313" key="6">
    <source>
        <dbReference type="EMBL" id="RXI02148.1"/>
    </source>
</evidence>
<dbReference type="Gene3D" id="3.40.30.10">
    <property type="entry name" value="Glutaredoxin"/>
    <property type="match status" value="3"/>
</dbReference>
<dbReference type="EMBL" id="RDQH01000330">
    <property type="protein sequence ID" value="RXI02148.1"/>
    <property type="molecule type" value="Genomic_DNA"/>
</dbReference>
<dbReference type="SUPFAM" id="SSF47616">
    <property type="entry name" value="GST C-terminal domain-like"/>
    <property type="match status" value="3"/>
</dbReference>
<feature type="domain" description="GST N-terminal" evidence="4">
    <location>
        <begin position="216"/>
        <end position="295"/>
    </location>
</feature>
<comment type="catalytic activity">
    <reaction evidence="3">
        <text>RX + glutathione = an S-substituted glutathione + a halide anion + H(+)</text>
        <dbReference type="Rhea" id="RHEA:16437"/>
        <dbReference type="ChEBI" id="CHEBI:15378"/>
        <dbReference type="ChEBI" id="CHEBI:16042"/>
        <dbReference type="ChEBI" id="CHEBI:17792"/>
        <dbReference type="ChEBI" id="CHEBI:57925"/>
        <dbReference type="ChEBI" id="CHEBI:90779"/>
        <dbReference type="EC" id="2.5.1.18"/>
    </reaction>
</comment>
<gene>
    <name evidence="6" type="ORF">DVH24_026678</name>
</gene>
<dbReference type="PANTHER" id="PTHR11260:SF676">
    <property type="entry name" value="GLUTATHIONE S-TRANSFERASE U8"/>
    <property type="match status" value="1"/>
</dbReference>
<dbReference type="InterPro" id="IPR036282">
    <property type="entry name" value="Glutathione-S-Trfase_C_sf"/>
</dbReference>
<feature type="domain" description="GST N-terminal" evidence="4">
    <location>
        <begin position="422"/>
        <end position="501"/>
    </location>
</feature>
<dbReference type="PANTHER" id="PTHR11260">
    <property type="entry name" value="GLUTATHIONE S-TRANSFERASE, GST, SUPERFAMILY, GST DOMAIN CONTAINING"/>
    <property type="match status" value="1"/>
</dbReference>
<dbReference type="CDD" id="cd03185">
    <property type="entry name" value="GST_C_Tau"/>
    <property type="match status" value="3"/>
</dbReference>
<feature type="domain" description="GST N-terminal" evidence="4">
    <location>
        <begin position="2"/>
        <end position="81"/>
    </location>
</feature>
<dbReference type="GO" id="GO:0004364">
    <property type="term" value="F:glutathione transferase activity"/>
    <property type="evidence" value="ECO:0007669"/>
    <property type="project" value="UniProtKB-EC"/>
</dbReference>
<dbReference type="SFLD" id="SFLDG01152">
    <property type="entry name" value="Main.3:_Omega-_and_Tau-like"/>
    <property type="match status" value="3"/>
</dbReference>
<feature type="domain" description="GST C-terminal" evidence="5">
    <location>
        <begin position="87"/>
        <end position="207"/>
    </location>
</feature>
<feature type="domain" description="GST C-terminal" evidence="5">
    <location>
        <begin position="301"/>
        <end position="427"/>
    </location>
</feature>
<evidence type="ECO:0000256" key="3">
    <source>
        <dbReference type="ARBA" id="ARBA00047960"/>
    </source>
</evidence>
<dbReference type="InterPro" id="IPR040079">
    <property type="entry name" value="Glutathione_S-Trfase"/>
</dbReference>
<dbReference type="SFLD" id="SFLDG00358">
    <property type="entry name" value="Main_(cytGST)"/>
    <property type="match status" value="3"/>
</dbReference>
<dbReference type="PROSITE" id="PS50405">
    <property type="entry name" value="GST_CTER"/>
    <property type="match status" value="3"/>
</dbReference>
<reference evidence="6 7" key="1">
    <citation type="submission" date="2018-10" db="EMBL/GenBank/DDBJ databases">
        <title>A high-quality apple genome assembly.</title>
        <authorList>
            <person name="Hu J."/>
        </authorList>
    </citation>
    <scope>NUCLEOTIDE SEQUENCE [LARGE SCALE GENOMIC DNA]</scope>
    <source>
        <strain evidence="7">cv. HFTH1</strain>
        <tissue evidence="6">Young leaf</tissue>
    </source>
</reference>
<dbReference type="FunFam" id="1.20.1050.10:FF:000012">
    <property type="entry name" value="Tau class glutathione S-transferase"/>
    <property type="match status" value="3"/>
</dbReference>
<dbReference type="CDD" id="cd03058">
    <property type="entry name" value="GST_N_Tau"/>
    <property type="match status" value="3"/>
</dbReference>
<dbReference type="InterPro" id="IPR045074">
    <property type="entry name" value="GST_C_Tau"/>
</dbReference>